<feature type="region of interest" description="Disordered" evidence="2">
    <location>
        <begin position="58"/>
        <end position="86"/>
    </location>
</feature>
<proteinExistence type="predicted"/>
<dbReference type="Proteomes" id="UP000184315">
    <property type="component" value="Unassembled WGS sequence"/>
</dbReference>
<dbReference type="EMBL" id="CZDF01000158">
    <property type="protein sequence ID" value="CUR33851.1"/>
    <property type="molecule type" value="Genomic_DNA"/>
</dbReference>
<dbReference type="OrthoDB" id="445559at2"/>
<feature type="compositionally biased region" description="Low complexity" evidence="2">
    <location>
        <begin position="63"/>
        <end position="86"/>
    </location>
</feature>
<keyword evidence="1" id="KW-0175">Coiled coil</keyword>
<gene>
    <name evidence="3" type="ORF">PL9214520390</name>
</gene>
<evidence type="ECO:0000313" key="4">
    <source>
        <dbReference type="Proteomes" id="UP000184315"/>
    </source>
</evidence>
<accession>A0A1J1LMZ3</accession>
<evidence type="ECO:0000313" key="3">
    <source>
        <dbReference type="EMBL" id="CUR33851.1"/>
    </source>
</evidence>
<protein>
    <submittedName>
        <fullName evidence="3">Uncharacterized protein</fullName>
    </submittedName>
</protein>
<evidence type="ECO:0000256" key="1">
    <source>
        <dbReference type="SAM" id="Coils"/>
    </source>
</evidence>
<organism evidence="3 4">
    <name type="scientific">Planktothrix tepida PCC 9214</name>
    <dbReference type="NCBI Taxonomy" id="671072"/>
    <lineage>
        <taxon>Bacteria</taxon>
        <taxon>Bacillati</taxon>
        <taxon>Cyanobacteriota</taxon>
        <taxon>Cyanophyceae</taxon>
        <taxon>Oscillatoriophycideae</taxon>
        <taxon>Oscillatoriales</taxon>
        <taxon>Microcoleaceae</taxon>
        <taxon>Planktothrix</taxon>
    </lineage>
</organism>
<dbReference type="AlphaFoldDB" id="A0A1J1LMZ3"/>
<reference evidence="4" key="1">
    <citation type="submission" date="2015-10" db="EMBL/GenBank/DDBJ databases">
        <authorList>
            <person name="Regsiter A."/>
            <person name="william w."/>
        </authorList>
    </citation>
    <scope>NUCLEOTIDE SEQUENCE [LARGE SCALE GENOMIC DNA]</scope>
</reference>
<dbReference type="RefSeq" id="WP_072720436.1">
    <property type="nucleotide sequence ID" value="NZ_LN889803.1"/>
</dbReference>
<dbReference type="GO" id="GO:0006355">
    <property type="term" value="P:regulation of DNA-templated transcription"/>
    <property type="evidence" value="ECO:0007669"/>
    <property type="project" value="InterPro"/>
</dbReference>
<dbReference type="STRING" id="671072.PL9214520390"/>
<feature type="coiled-coil region" evidence="1">
    <location>
        <begin position="92"/>
        <end position="335"/>
    </location>
</feature>
<evidence type="ECO:0000256" key="2">
    <source>
        <dbReference type="SAM" id="MobiDB-lite"/>
    </source>
</evidence>
<sequence length="353" mass="39308">MSTNRKKRTPSTPRPASAISDKVKVTVSLTADSAQQIESLAQELGVSKSELFERLGKGELNVSTKTPETAPSTSSETVETSNVESSALSSENVALKQQVEEQANTIQQLKQQLTRISELEAQLAQTVDSATHEALKQEAEQQKQTITNLHHQLEQKVTQTVDAEVYQALQKASEQQKSTIAQLQTQLNRIPELEQELAGKISAEAHQTLQNELEQQRTIQAQLTQQIEALEKELNESNGSLAQLQMKQEKITELEVKLAHSISTESYSQLEHLCATQKAQIATMEQKLASLVSTKTQHQGTTNTTVNYDALKNYLQEQDNLIDALQKRVLELQGLACFGESQLSKWRNRTYNS</sequence>
<keyword evidence="4" id="KW-1185">Reference proteome</keyword>
<name>A0A1J1LMZ3_9CYAN</name>